<gene>
    <name evidence="3" type="ORF">EV664_102352</name>
</gene>
<evidence type="ECO:0000259" key="2">
    <source>
        <dbReference type="Pfam" id="PF07940"/>
    </source>
</evidence>
<organism evidence="3 4">
    <name type="scientific">Stakelama pacifica</name>
    <dbReference type="NCBI Taxonomy" id="517720"/>
    <lineage>
        <taxon>Bacteria</taxon>
        <taxon>Pseudomonadati</taxon>
        <taxon>Pseudomonadota</taxon>
        <taxon>Alphaproteobacteria</taxon>
        <taxon>Sphingomonadales</taxon>
        <taxon>Sphingomonadaceae</taxon>
        <taxon>Stakelama</taxon>
    </lineage>
</organism>
<evidence type="ECO:0000313" key="3">
    <source>
        <dbReference type="EMBL" id="TDN85644.1"/>
    </source>
</evidence>
<proteinExistence type="predicted"/>
<keyword evidence="4" id="KW-1185">Reference proteome</keyword>
<dbReference type="InterPro" id="IPR012480">
    <property type="entry name" value="Hepar_II_III_C"/>
</dbReference>
<dbReference type="GO" id="GO:0016829">
    <property type="term" value="F:lyase activity"/>
    <property type="evidence" value="ECO:0007669"/>
    <property type="project" value="InterPro"/>
</dbReference>
<evidence type="ECO:0000256" key="1">
    <source>
        <dbReference type="ARBA" id="ARBA00004196"/>
    </source>
</evidence>
<accession>A0A4R6FX66</accession>
<dbReference type="EMBL" id="SNWD01000002">
    <property type="protein sequence ID" value="TDN85644.1"/>
    <property type="molecule type" value="Genomic_DNA"/>
</dbReference>
<protein>
    <submittedName>
        <fullName evidence="3">Putative heparinase superfamily protein</fullName>
    </submittedName>
</protein>
<dbReference type="Proteomes" id="UP000295493">
    <property type="component" value="Unassembled WGS sequence"/>
</dbReference>
<sequence>MSKDRPADIRPGGVPEERLVRTDGDRGLSLAERMSASLHRLAWRSPVHSLRLKGRHPLKLVAVADDPFLGDITRGRALLGGALVWRGETHPIADLSLAKPKFSAEFGEYLHSFQWLRDLSSVATRAEAAPIAEALMREWLAVHEKVVTDPAWRPDQWGRRILFWTAHAPLILSSTDLVYRSQVLNALARGARHLERTAGKAPMGMQRMAAWSGVMVAGLLLPGGDSRLAVGEAGLRRAIGAWVSDDGGTAARSPTRQAEAITLLTLVRGAYAARRIEPPEFLTVRIEAMLAALTALCMGDGGTSSWQGAGPIAGDTIAQMIDATGARIRPLRNARDWGYQRIEGGNSVLVLDAAPPPVARMVEGGCASTLAFELSDGPHRLIVNCGGARTAEVALPRDLTEGLRTSAAHSTLILADSNSTAIHPDGALGKGVTEVSVNRHDSAEMQRIEASHDGYARRFGFLHRRQIIMSRDGSDIRGEDSLIPAGKRQKPATPFAIRFHLGVHVDASPTADGLAALLRLTDGSAWQLRCKGAVLGIEESLWVDAKGGPRLTGQIVLSGEAGASGATVTWLLRRSR</sequence>
<dbReference type="Gene3D" id="1.50.10.100">
    <property type="entry name" value="Chondroitin AC/alginate lyase"/>
    <property type="match status" value="1"/>
</dbReference>
<reference evidence="3 4" key="1">
    <citation type="submission" date="2019-03" db="EMBL/GenBank/DDBJ databases">
        <title>Genomic Encyclopedia of Type Strains, Phase IV (KMG-IV): sequencing the most valuable type-strain genomes for metagenomic binning, comparative biology and taxonomic classification.</title>
        <authorList>
            <person name="Goeker M."/>
        </authorList>
    </citation>
    <scope>NUCLEOTIDE SEQUENCE [LARGE SCALE GENOMIC DNA]</scope>
    <source>
        <strain evidence="3 4">DSM 25059</strain>
    </source>
</reference>
<comment type="caution">
    <text evidence="3">The sequence shown here is derived from an EMBL/GenBank/DDBJ whole genome shotgun (WGS) entry which is preliminary data.</text>
</comment>
<comment type="subcellular location">
    <subcellularLocation>
        <location evidence="1">Cell envelope</location>
    </subcellularLocation>
</comment>
<dbReference type="AlphaFoldDB" id="A0A4R6FX66"/>
<feature type="domain" description="Heparinase II/III-like C-terminal" evidence="2">
    <location>
        <begin position="329"/>
        <end position="570"/>
    </location>
</feature>
<dbReference type="GO" id="GO:0030313">
    <property type="term" value="C:cell envelope"/>
    <property type="evidence" value="ECO:0007669"/>
    <property type="project" value="UniProtKB-SubCell"/>
</dbReference>
<evidence type="ECO:0000313" key="4">
    <source>
        <dbReference type="Proteomes" id="UP000295493"/>
    </source>
</evidence>
<dbReference type="InterPro" id="IPR008929">
    <property type="entry name" value="Chondroitin_lyas"/>
</dbReference>
<dbReference type="Pfam" id="PF07940">
    <property type="entry name" value="Hepar_II_III_C"/>
    <property type="match status" value="1"/>
</dbReference>
<name>A0A4R6FX66_9SPHN</name>
<dbReference type="Gene3D" id="2.70.98.70">
    <property type="match status" value="1"/>
</dbReference>